<evidence type="ECO:0000313" key="19">
    <source>
        <dbReference type="EMBL" id="AWG22455.1"/>
    </source>
</evidence>
<evidence type="ECO:0000256" key="13">
    <source>
        <dbReference type="PIRNR" id="PIRNR000099"/>
    </source>
</evidence>
<dbReference type="Pfam" id="PF00815">
    <property type="entry name" value="Histidinol_dh"/>
    <property type="match status" value="1"/>
</dbReference>
<evidence type="ECO:0000256" key="18">
    <source>
        <dbReference type="RuleBase" id="RU004175"/>
    </source>
</evidence>
<dbReference type="EMBL" id="CP020918">
    <property type="protein sequence ID" value="AWG22455.1"/>
    <property type="molecule type" value="Genomic_DNA"/>
</dbReference>
<evidence type="ECO:0000256" key="12">
    <source>
        <dbReference type="HAMAP-Rule" id="MF_01024"/>
    </source>
</evidence>
<evidence type="ECO:0000256" key="1">
    <source>
        <dbReference type="ARBA" id="ARBA00003850"/>
    </source>
</evidence>
<dbReference type="CDD" id="cd06572">
    <property type="entry name" value="Histidinol_dh"/>
    <property type="match status" value="1"/>
</dbReference>
<dbReference type="GO" id="GO:0000105">
    <property type="term" value="P:L-histidine biosynthetic process"/>
    <property type="evidence" value="ECO:0007669"/>
    <property type="project" value="UniProtKB-UniRule"/>
</dbReference>
<keyword evidence="20" id="KW-1185">Reference proteome</keyword>
<evidence type="ECO:0000256" key="17">
    <source>
        <dbReference type="PIRSR" id="PIRSR000099-4"/>
    </source>
</evidence>
<comment type="cofactor">
    <cofactor evidence="12 17">
        <name>Zn(2+)</name>
        <dbReference type="ChEBI" id="CHEBI:29105"/>
    </cofactor>
    <text evidence="12 17">Binds 1 zinc ion per subunit.</text>
</comment>
<dbReference type="KEGG" id="ffa:FFWV33_13440"/>
<dbReference type="EC" id="1.1.1.23" evidence="4 12"/>
<evidence type="ECO:0000256" key="8">
    <source>
        <dbReference type="ARBA" id="ARBA00023002"/>
    </source>
</evidence>
<evidence type="ECO:0000256" key="5">
    <source>
        <dbReference type="ARBA" id="ARBA00022605"/>
    </source>
</evidence>
<evidence type="ECO:0000313" key="20">
    <source>
        <dbReference type="Proteomes" id="UP000244527"/>
    </source>
</evidence>
<evidence type="ECO:0000256" key="4">
    <source>
        <dbReference type="ARBA" id="ARBA00012965"/>
    </source>
</evidence>
<dbReference type="UniPathway" id="UPA00031">
    <property type="reaction ID" value="UER00014"/>
</dbReference>
<keyword evidence="7 12" id="KW-0862">Zinc</keyword>
<dbReference type="PIRSF" id="PIRSF000099">
    <property type="entry name" value="Histidinol_dh"/>
    <property type="match status" value="1"/>
</dbReference>
<name>A0A2S1LFB7_9FLAO</name>
<evidence type="ECO:0000256" key="15">
    <source>
        <dbReference type="PIRSR" id="PIRSR000099-2"/>
    </source>
</evidence>
<dbReference type="Proteomes" id="UP000244527">
    <property type="component" value="Chromosome"/>
</dbReference>
<dbReference type="InterPro" id="IPR012131">
    <property type="entry name" value="Hstdl_DH"/>
</dbReference>
<evidence type="ECO:0000256" key="14">
    <source>
        <dbReference type="PIRSR" id="PIRSR000099-1"/>
    </source>
</evidence>
<feature type="binding site" evidence="12 15">
    <location>
        <position position="124"/>
    </location>
    <ligand>
        <name>NAD(+)</name>
        <dbReference type="ChEBI" id="CHEBI:57540"/>
    </ligand>
</feature>
<comment type="pathway">
    <text evidence="2 12">Amino-acid biosynthesis; L-histidine biosynthesis; L-histidine from 5-phospho-alpha-D-ribose 1-diphosphate: step 9/9.</text>
</comment>
<keyword evidence="6 12" id="KW-0479">Metal-binding</keyword>
<dbReference type="PRINTS" id="PR00083">
    <property type="entry name" value="HOLDHDRGNASE"/>
</dbReference>
<proteinExistence type="inferred from homology"/>
<feature type="binding site" evidence="12 16">
    <location>
        <position position="410"/>
    </location>
    <ligand>
        <name>substrate</name>
    </ligand>
</feature>
<gene>
    <name evidence="12" type="primary">hisD</name>
    <name evidence="19" type="ORF">FFWV33_13440</name>
</gene>
<dbReference type="AlphaFoldDB" id="A0A2S1LFB7"/>
<dbReference type="InterPro" id="IPR022695">
    <property type="entry name" value="Histidinol_DH_monofunct"/>
</dbReference>
<keyword evidence="9 12" id="KW-0520">NAD</keyword>
<dbReference type="Gene3D" id="1.20.5.1300">
    <property type="match status" value="1"/>
</dbReference>
<dbReference type="NCBIfam" id="TIGR00069">
    <property type="entry name" value="hisD"/>
    <property type="match status" value="1"/>
</dbReference>
<accession>A0A2S1LFB7</accession>
<dbReference type="FunFam" id="3.40.50.1980:FF:000001">
    <property type="entry name" value="Histidinol dehydrogenase"/>
    <property type="match status" value="1"/>
</dbReference>
<evidence type="ECO:0000256" key="11">
    <source>
        <dbReference type="ARBA" id="ARBA00049489"/>
    </source>
</evidence>
<feature type="binding site" evidence="12 16">
    <location>
        <position position="415"/>
    </location>
    <ligand>
        <name>substrate</name>
    </ligand>
</feature>
<evidence type="ECO:0000256" key="2">
    <source>
        <dbReference type="ARBA" id="ARBA00004940"/>
    </source>
</evidence>
<feature type="binding site" evidence="12 16">
    <location>
        <position position="323"/>
    </location>
    <ligand>
        <name>substrate</name>
    </ligand>
</feature>
<evidence type="ECO:0000256" key="10">
    <source>
        <dbReference type="ARBA" id="ARBA00023102"/>
    </source>
</evidence>
<feature type="binding site" evidence="12 17">
    <location>
        <position position="356"/>
    </location>
    <ligand>
        <name>Zn(2+)</name>
        <dbReference type="ChEBI" id="CHEBI:29105"/>
    </ligand>
</feature>
<dbReference type="PANTHER" id="PTHR21256:SF2">
    <property type="entry name" value="HISTIDINE BIOSYNTHESIS TRIFUNCTIONAL PROTEIN"/>
    <property type="match status" value="1"/>
</dbReference>
<dbReference type="PANTHER" id="PTHR21256">
    <property type="entry name" value="HISTIDINOL DEHYDROGENASE HDH"/>
    <property type="match status" value="1"/>
</dbReference>
<feature type="binding site" evidence="12 16">
    <location>
        <position position="255"/>
    </location>
    <ligand>
        <name>substrate</name>
    </ligand>
</feature>
<feature type="active site" description="Proton acceptor" evidence="12 14">
    <location>
        <position position="323"/>
    </location>
</feature>
<feature type="binding site" evidence="12 15">
    <location>
        <position position="186"/>
    </location>
    <ligand>
        <name>NAD(+)</name>
        <dbReference type="ChEBI" id="CHEBI:57540"/>
    </ligand>
</feature>
<feature type="binding site" evidence="12 17">
    <location>
        <position position="255"/>
    </location>
    <ligand>
        <name>Zn(2+)</name>
        <dbReference type="ChEBI" id="CHEBI:29105"/>
    </ligand>
</feature>
<sequence length="434" mass="46742">MNKIYNPTPDTWTSILERPTKTVNDIEQTVKEIFTAVQKDGDVAVAKYTTQFDGVYFENSEVTAVEIETAVASIPNDLKEAIALAKANIEAFHQAQKTSRVSVETAPGVQCWQEKRPIQKVGLYIPGGTAPLFSTVLMLAVPAKIAGCNEIVLCSPPDKNGNINPAILYAANLCGVTKIIKVGGIQAIAGMTFGTKVIPKVYKIFGPGNQYVTVAKQLATQFGVAIDMPAGPSELLVVADDTAVPAFVASDLLSQAEHGIDSQVILVATSKVLIDAVEKEIELQLEQLPRKAIAEKAIANSKLIYVENDKIALELIDEYGPEHFIVCVKDEDFYVNNIGNAGSVFIGNYTPESAGDYASGTNHTLPTNGYAKNYSGVNLDSFMKSMTFQKISATGIQNIGTAIELMAEAEGLQAHKNAVTLRLAEIEQRSKNIE</sequence>
<feature type="binding site" evidence="12 15">
    <location>
        <position position="209"/>
    </location>
    <ligand>
        <name>NAD(+)</name>
        <dbReference type="ChEBI" id="CHEBI:57540"/>
    </ligand>
</feature>
<evidence type="ECO:0000256" key="16">
    <source>
        <dbReference type="PIRSR" id="PIRSR000099-3"/>
    </source>
</evidence>
<protein>
    <recommendedName>
        <fullName evidence="4 12">Histidinol dehydrogenase</fullName>
        <shortName evidence="12">HDH</shortName>
        <ecNumber evidence="4 12">1.1.1.23</ecNumber>
    </recommendedName>
</protein>
<organism evidence="19 20">
    <name type="scientific">Flavobacterium faecale</name>
    <dbReference type="NCBI Taxonomy" id="1355330"/>
    <lineage>
        <taxon>Bacteria</taxon>
        <taxon>Pseudomonadati</taxon>
        <taxon>Bacteroidota</taxon>
        <taxon>Flavobacteriia</taxon>
        <taxon>Flavobacteriales</taxon>
        <taxon>Flavobacteriaceae</taxon>
        <taxon>Flavobacterium</taxon>
    </lineage>
</organism>
<evidence type="ECO:0000256" key="9">
    <source>
        <dbReference type="ARBA" id="ARBA00023027"/>
    </source>
</evidence>
<dbReference type="GO" id="GO:0005829">
    <property type="term" value="C:cytosol"/>
    <property type="evidence" value="ECO:0007669"/>
    <property type="project" value="TreeGrafter"/>
</dbReference>
<dbReference type="GO" id="GO:0008270">
    <property type="term" value="F:zinc ion binding"/>
    <property type="evidence" value="ECO:0007669"/>
    <property type="project" value="UniProtKB-UniRule"/>
</dbReference>
<feature type="binding site" evidence="12 17">
    <location>
        <position position="415"/>
    </location>
    <ligand>
        <name>Zn(2+)</name>
        <dbReference type="ChEBI" id="CHEBI:29105"/>
    </ligand>
</feature>
<reference evidence="19 20" key="1">
    <citation type="submission" date="2017-04" db="EMBL/GenBank/DDBJ databases">
        <title>Compelte genome sequence of WV33.</title>
        <authorList>
            <person name="Lee P.C."/>
        </authorList>
    </citation>
    <scope>NUCLEOTIDE SEQUENCE [LARGE SCALE GENOMIC DNA]</scope>
    <source>
        <strain evidence="19 20">WV33</strain>
    </source>
</reference>
<dbReference type="RefSeq" id="WP_108741381.1">
    <property type="nucleotide sequence ID" value="NZ_CP020918.1"/>
</dbReference>
<feature type="binding site" evidence="12 16">
    <location>
        <position position="356"/>
    </location>
    <ligand>
        <name>substrate</name>
    </ligand>
</feature>
<feature type="binding site" evidence="12 17">
    <location>
        <position position="258"/>
    </location>
    <ligand>
        <name>Zn(2+)</name>
        <dbReference type="ChEBI" id="CHEBI:29105"/>
    </ligand>
</feature>
<evidence type="ECO:0000256" key="6">
    <source>
        <dbReference type="ARBA" id="ARBA00022723"/>
    </source>
</evidence>
<keyword evidence="8 12" id="KW-0560">Oxidoreductase</keyword>
<feature type="binding site" evidence="12 16">
    <location>
        <position position="233"/>
    </location>
    <ligand>
        <name>substrate</name>
    </ligand>
</feature>
<evidence type="ECO:0000256" key="3">
    <source>
        <dbReference type="ARBA" id="ARBA00010178"/>
    </source>
</evidence>
<dbReference type="HAMAP" id="MF_01024">
    <property type="entry name" value="HisD"/>
    <property type="match status" value="1"/>
</dbReference>
<dbReference type="OrthoDB" id="9805269at2"/>
<dbReference type="PROSITE" id="PS00611">
    <property type="entry name" value="HISOL_DEHYDROGENASE"/>
    <property type="match status" value="1"/>
</dbReference>
<dbReference type="Gene3D" id="3.40.50.1980">
    <property type="entry name" value="Nitrogenase molybdenum iron protein domain"/>
    <property type="match status" value="2"/>
</dbReference>
<keyword evidence="10 12" id="KW-0368">Histidine biosynthesis</keyword>
<dbReference type="SUPFAM" id="SSF53720">
    <property type="entry name" value="ALDH-like"/>
    <property type="match status" value="1"/>
</dbReference>
<feature type="active site" description="Proton acceptor" evidence="12 14">
    <location>
        <position position="322"/>
    </location>
</feature>
<dbReference type="GO" id="GO:0004399">
    <property type="term" value="F:histidinol dehydrogenase activity"/>
    <property type="evidence" value="ECO:0007669"/>
    <property type="project" value="UniProtKB-UniRule"/>
</dbReference>
<dbReference type="InterPro" id="IPR001692">
    <property type="entry name" value="Histidinol_DH_CS"/>
</dbReference>
<dbReference type="FunFam" id="1.20.5.1300:FF:000001">
    <property type="entry name" value="Histidine biosynthesis trifunctional protein"/>
    <property type="match status" value="1"/>
</dbReference>
<comment type="similarity">
    <text evidence="3 12 13 18">Belongs to the histidinol dehydrogenase family.</text>
</comment>
<keyword evidence="5 12" id="KW-0028">Amino-acid biosynthesis</keyword>
<dbReference type="GO" id="GO:0051287">
    <property type="term" value="F:NAD binding"/>
    <property type="evidence" value="ECO:0007669"/>
    <property type="project" value="InterPro"/>
</dbReference>
<dbReference type="InterPro" id="IPR016161">
    <property type="entry name" value="Ald_DH/histidinol_DH"/>
</dbReference>
<feature type="binding site" evidence="12 16">
    <location>
        <position position="258"/>
    </location>
    <ligand>
        <name>substrate</name>
    </ligand>
</feature>
<comment type="function">
    <text evidence="1 12">Catalyzes the sequential NAD-dependent oxidations of L-histidinol to L-histidinaldehyde and then to L-histidine.</text>
</comment>
<evidence type="ECO:0000256" key="7">
    <source>
        <dbReference type="ARBA" id="ARBA00022833"/>
    </source>
</evidence>
<comment type="catalytic activity">
    <reaction evidence="11 12">
        <text>L-histidinol + 2 NAD(+) + H2O = L-histidine + 2 NADH + 3 H(+)</text>
        <dbReference type="Rhea" id="RHEA:20641"/>
        <dbReference type="ChEBI" id="CHEBI:15377"/>
        <dbReference type="ChEBI" id="CHEBI:15378"/>
        <dbReference type="ChEBI" id="CHEBI:57540"/>
        <dbReference type="ChEBI" id="CHEBI:57595"/>
        <dbReference type="ChEBI" id="CHEBI:57699"/>
        <dbReference type="ChEBI" id="CHEBI:57945"/>
        <dbReference type="EC" id="1.1.1.23"/>
    </reaction>
</comment>